<dbReference type="GO" id="GO:0016020">
    <property type="term" value="C:membrane"/>
    <property type="evidence" value="ECO:0007669"/>
    <property type="project" value="InterPro"/>
</dbReference>
<dbReference type="SMART" id="SM00793">
    <property type="entry name" value="AgrB"/>
    <property type="match status" value="1"/>
</dbReference>
<feature type="transmembrane region" description="Helical" evidence="8">
    <location>
        <begin position="152"/>
        <end position="173"/>
    </location>
</feature>
<evidence type="ECO:0000313" key="10">
    <source>
        <dbReference type="Proteomes" id="UP000184447"/>
    </source>
</evidence>
<dbReference type="GO" id="GO:0008233">
    <property type="term" value="F:peptidase activity"/>
    <property type="evidence" value="ECO:0007669"/>
    <property type="project" value="UniProtKB-KW"/>
</dbReference>
<keyword evidence="1" id="KW-1003">Cell membrane</keyword>
<keyword evidence="10" id="KW-1185">Reference proteome</keyword>
<keyword evidence="7 8" id="KW-0472">Membrane</keyword>
<dbReference type="Proteomes" id="UP000184447">
    <property type="component" value="Unassembled WGS sequence"/>
</dbReference>
<dbReference type="Pfam" id="PF04647">
    <property type="entry name" value="AgrB"/>
    <property type="match status" value="1"/>
</dbReference>
<evidence type="ECO:0000256" key="3">
    <source>
        <dbReference type="ARBA" id="ARBA00022670"/>
    </source>
</evidence>
<evidence type="ECO:0000256" key="7">
    <source>
        <dbReference type="ARBA" id="ARBA00023136"/>
    </source>
</evidence>
<evidence type="ECO:0000256" key="8">
    <source>
        <dbReference type="SAM" id="Phobius"/>
    </source>
</evidence>
<dbReference type="OrthoDB" id="2854767at2"/>
<name>A0A1M5QJZ2_9CLOT</name>
<feature type="transmembrane region" description="Helical" evidence="8">
    <location>
        <begin position="109"/>
        <end position="131"/>
    </location>
</feature>
<evidence type="ECO:0000256" key="1">
    <source>
        <dbReference type="ARBA" id="ARBA00022475"/>
    </source>
</evidence>
<sequence length="221" mass="25417">MIRMDRISKNIAIRLTNELSLTEENRDIVEYGAFILVQTIFSVIIVVLISIPFKVTQEVIILTITTSVLRKYSGGVHASSPGICTFIGTLICMSQALVIKYFLMPQITLQFIICISIIIFIWAYYFIFKLAPVDSQSKPIKKVEKRKRLKKISFSILNIYLSLTILSYLGYYFTLNKNLLIYSWCIILGVLWQVFTLTNLGHIAVGKVDRFFSYLIALKYK</sequence>
<keyword evidence="5" id="KW-0378">Hydrolase</keyword>
<keyword evidence="3" id="KW-0645">Protease</keyword>
<dbReference type="EMBL" id="FQXM01000002">
    <property type="protein sequence ID" value="SHH14432.1"/>
    <property type="molecule type" value="Genomic_DNA"/>
</dbReference>
<proteinExistence type="predicted"/>
<keyword evidence="4 8" id="KW-0812">Transmembrane</keyword>
<dbReference type="AlphaFoldDB" id="A0A1M5QJZ2"/>
<dbReference type="InterPro" id="IPR006741">
    <property type="entry name" value="AgrB"/>
</dbReference>
<dbReference type="GO" id="GO:0009372">
    <property type="term" value="P:quorum sensing"/>
    <property type="evidence" value="ECO:0007669"/>
    <property type="project" value="UniProtKB-KW"/>
</dbReference>
<gene>
    <name evidence="9" type="ORF">SAMN02745207_00147</name>
</gene>
<organism evidence="9 10">
    <name type="scientific">Clostridium grantii DSM 8605</name>
    <dbReference type="NCBI Taxonomy" id="1121316"/>
    <lineage>
        <taxon>Bacteria</taxon>
        <taxon>Bacillati</taxon>
        <taxon>Bacillota</taxon>
        <taxon>Clostridia</taxon>
        <taxon>Eubacteriales</taxon>
        <taxon>Clostridiaceae</taxon>
        <taxon>Clostridium</taxon>
    </lineage>
</organism>
<reference evidence="9 10" key="1">
    <citation type="submission" date="2016-11" db="EMBL/GenBank/DDBJ databases">
        <authorList>
            <person name="Jaros S."/>
            <person name="Januszkiewicz K."/>
            <person name="Wedrychowicz H."/>
        </authorList>
    </citation>
    <scope>NUCLEOTIDE SEQUENCE [LARGE SCALE GENOMIC DNA]</scope>
    <source>
        <strain evidence="9 10">DSM 8605</strain>
    </source>
</reference>
<feature type="transmembrane region" description="Helical" evidence="8">
    <location>
        <begin position="28"/>
        <end position="49"/>
    </location>
</feature>
<evidence type="ECO:0000256" key="5">
    <source>
        <dbReference type="ARBA" id="ARBA00022801"/>
    </source>
</evidence>
<feature type="transmembrane region" description="Helical" evidence="8">
    <location>
        <begin position="179"/>
        <end position="200"/>
    </location>
</feature>
<dbReference type="STRING" id="1121316.SAMN02745207_00147"/>
<dbReference type="RefSeq" id="WP_073335963.1">
    <property type="nucleotide sequence ID" value="NZ_FQXM01000002.1"/>
</dbReference>
<evidence type="ECO:0000256" key="4">
    <source>
        <dbReference type="ARBA" id="ARBA00022692"/>
    </source>
</evidence>
<dbReference type="GO" id="GO:0006508">
    <property type="term" value="P:proteolysis"/>
    <property type="evidence" value="ECO:0007669"/>
    <property type="project" value="UniProtKB-KW"/>
</dbReference>
<evidence type="ECO:0000313" key="9">
    <source>
        <dbReference type="EMBL" id="SHH14432.1"/>
    </source>
</evidence>
<keyword evidence="2" id="KW-0673">Quorum sensing</keyword>
<protein>
    <submittedName>
        <fullName evidence="9">Accessory gene regulator B</fullName>
    </submittedName>
</protein>
<keyword evidence="6 8" id="KW-1133">Transmembrane helix</keyword>
<accession>A0A1M5QJZ2</accession>
<evidence type="ECO:0000256" key="2">
    <source>
        <dbReference type="ARBA" id="ARBA00022654"/>
    </source>
</evidence>
<evidence type="ECO:0000256" key="6">
    <source>
        <dbReference type="ARBA" id="ARBA00022989"/>
    </source>
</evidence>